<comment type="caution">
    <text evidence="2">The sequence shown here is derived from an EMBL/GenBank/DDBJ whole genome shotgun (WGS) entry which is preliminary data.</text>
</comment>
<dbReference type="EMBL" id="BMUE01000008">
    <property type="protein sequence ID" value="GGW59726.1"/>
    <property type="molecule type" value="Genomic_DNA"/>
</dbReference>
<evidence type="ECO:0000313" key="2">
    <source>
        <dbReference type="EMBL" id="GGW59726.1"/>
    </source>
</evidence>
<reference evidence="2" key="1">
    <citation type="journal article" date="2014" name="Int. J. Syst. Evol. Microbiol.">
        <title>Complete genome sequence of Corynebacterium casei LMG S-19264T (=DSM 44701T), isolated from a smear-ripened cheese.</title>
        <authorList>
            <consortium name="US DOE Joint Genome Institute (JGI-PGF)"/>
            <person name="Walter F."/>
            <person name="Albersmeier A."/>
            <person name="Kalinowski J."/>
            <person name="Ruckert C."/>
        </authorList>
    </citation>
    <scope>NUCLEOTIDE SEQUENCE</scope>
    <source>
        <strain evidence="2">JCM 4490</strain>
    </source>
</reference>
<keyword evidence="3" id="KW-1185">Reference proteome</keyword>
<accession>A0A918MRL4</accession>
<reference evidence="2" key="2">
    <citation type="submission" date="2020-09" db="EMBL/GenBank/DDBJ databases">
        <authorList>
            <person name="Sun Q."/>
            <person name="Ohkuma M."/>
        </authorList>
    </citation>
    <scope>NUCLEOTIDE SEQUENCE</scope>
    <source>
        <strain evidence="2">JCM 4490</strain>
    </source>
</reference>
<protein>
    <submittedName>
        <fullName evidence="2">Uncharacterized protein</fullName>
    </submittedName>
</protein>
<gene>
    <name evidence="2" type="ORF">GCM10010503_41170</name>
</gene>
<evidence type="ECO:0000256" key="1">
    <source>
        <dbReference type="SAM" id="MobiDB-lite"/>
    </source>
</evidence>
<evidence type="ECO:0000313" key="3">
    <source>
        <dbReference type="Proteomes" id="UP000620224"/>
    </source>
</evidence>
<dbReference type="AlphaFoldDB" id="A0A918MRL4"/>
<feature type="compositionally biased region" description="Low complexity" evidence="1">
    <location>
        <begin position="54"/>
        <end position="72"/>
    </location>
</feature>
<proteinExistence type="predicted"/>
<sequence>MQARARRGRFLALRHEEAYRRTAAEQFWPDCPYRRASADPRTAANRKRRGEAGGSPHPAPATSPSYAAAGCS</sequence>
<dbReference type="Proteomes" id="UP000620224">
    <property type="component" value="Unassembled WGS sequence"/>
</dbReference>
<organism evidence="2 3">
    <name type="scientific">Streptomyces lucensis JCM 4490</name>
    <dbReference type="NCBI Taxonomy" id="1306176"/>
    <lineage>
        <taxon>Bacteria</taxon>
        <taxon>Bacillati</taxon>
        <taxon>Actinomycetota</taxon>
        <taxon>Actinomycetes</taxon>
        <taxon>Kitasatosporales</taxon>
        <taxon>Streptomycetaceae</taxon>
        <taxon>Streptomyces</taxon>
    </lineage>
</organism>
<name>A0A918MRL4_9ACTN</name>
<feature type="region of interest" description="Disordered" evidence="1">
    <location>
        <begin position="32"/>
        <end position="72"/>
    </location>
</feature>